<dbReference type="InterPro" id="IPR036514">
    <property type="entry name" value="SGNH_hydro_sf"/>
</dbReference>
<evidence type="ECO:0000256" key="1">
    <source>
        <dbReference type="ARBA" id="ARBA00008668"/>
    </source>
</evidence>
<dbReference type="RefSeq" id="WP_301190451.1">
    <property type="nucleotide sequence ID" value="NZ_JAPDPJ010000020.1"/>
</dbReference>
<keyword evidence="2" id="KW-0378">Hydrolase</keyword>
<dbReference type="SUPFAM" id="SSF52266">
    <property type="entry name" value="SGNH hydrolase"/>
    <property type="match status" value="1"/>
</dbReference>
<dbReference type="Gene3D" id="3.40.50.1110">
    <property type="entry name" value="SGNH hydrolase"/>
    <property type="match status" value="1"/>
</dbReference>
<dbReference type="EMBL" id="JAPDPJ010000020">
    <property type="protein sequence ID" value="MCW3786887.1"/>
    <property type="molecule type" value="Genomic_DNA"/>
</dbReference>
<organism evidence="4 5">
    <name type="scientific">Plebeiibacterium sediminum</name>
    <dbReference type="NCBI Taxonomy" id="2992112"/>
    <lineage>
        <taxon>Bacteria</taxon>
        <taxon>Pseudomonadati</taxon>
        <taxon>Bacteroidota</taxon>
        <taxon>Bacteroidia</taxon>
        <taxon>Marinilabiliales</taxon>
        <taxon>Marinilabiliaceae</taxon>
        <taxon>Plebeiibacterium</taxon>
    </lineage>
</organism>
<evidence type="ECO:0000313" key="5">
    <source>
        <dbReference type="Proteomes" id="UP001209229"/>
    </source>
</evidence>
<dbReference type="Pfam" id="PF13472">
    <property type="entry name" value="Lipase_GDSL_2"/>
    <property type="match status" value="1"/>
</dbReference>
<sequence>MKLRTTISLFSIIALISCNTPKPKDVSIYIAGDSTAQGYDTTRTVMRGWAQMLPKFLDEHVTVVNKAKAGRSTKSFIAEDRWQGIIDSIKPDDYVIIQFGHNDASSKPERHASYPDYKNNLLKMISEAQAKQANPILATSIVMRTFNGRSLVDDRLLGYPAIMRQLADSLNIPLIDTYVKTRDMIIMMGDEPSKELYMWIPAGVDSIRPNGSQDDTHLQTPGAMAVAEIVAKEIKKQNLKNIADHVVIR</sequence>
<dbReference type="PANTHER" id="PTHR43695">
    <property type="entry name" value="PUTATIVE (AFU_ORTHOLOGUE AFUA_2G17250)-RELATED"/>
    <property type="match status" value="1"/>
</dbReference>
<evidence type="ECO:0000256" key="2">
    <source>
        <dbReference type="ARBA" id="ARBA00022801"/>
    </source>
</evidence>
<evidence type="ECO:0000259" key="3">
    <source>
        <dbReference type="Pfam" id="PF13472"/>
    </source>
</evidence>
<proteinExistence type="inferred from homology"/>
<dbReference type="InterPro" id="IPR037459">
    <property type="entry name" value="RhgT-like"/>
</dbReference>
<dbReference type="InterPro" id="IPR013830">
    <property type="entry name" value="SGNH_hydro"/>
</dbReference>
<feature type="domain" description="SGNH hydrolase-type esterase" evidence="3">
    <location>
        <begin position="32"/>
        <end position="183"/>
    </location>
</feature>
<name>A0AAE3SFB2_9BACT</name>
<protein>
    <submittedName>
        <fullName evidence="4">Rhamnogalacturonan acetylesterase</fullName>
    </submittedName>
</protein>
<dbReference type="GO" id="GO:0016788">
    <property type="term" value="F:hydrolase activity, acting on ester bonds"/>
    <property type="evidence" value="ECO:0007669"/>
    <property type="project" value="UniProtKB-ARBA"/>
</dbReference>
<dbReference type="AlphaFoldDB" id="A0AAE3SFB2"/>
<dbReference type="CDD" id="cd01821">
    <property type="entry name" value="Rhamnogalacturan_acetylesterase_like"/>
    <property type="match status" value="1"/>
</dbReference>
<gene>
    <name evidence="4" type="ORF">OM075_10440</name>
</gene>
<keyword evidence="5" id="KW-1185">Reference proteome</keyword>
<dbReference type="PROSITE" id="PS51257">
    <property type="entry name" value="PROKAR_LIPOPROTEIN"/>
    <property type="match status" value="1"/>
</dbReference>
<reference evidence="4" key="1">
    <citation type="submission" date="2022-10" db="EMBL/GenBank/DDBJ databases">
        <authorList>
            <person name="Yu W.X."/>
        </authorList>
    </citation>
    <scope>NUCLEOTIDE SEQUENCE</scope>
    <source>
        <strain evidence="4">AAT</strain>
    </source>
</reference>
<dbReference type="Proteomes" id="UP001209229">
    <property type="component" value="Unassembled WGS sequence"/>
</dbReference>
<comment type="similarity">
    <text evidence="1">Belongs to the 'GDSL' lipolytic enzyme family.</text>
</comment>
<comment type="caution">
    <text evidence="4">The sequence shown here is derived from an EMBL/GenBank/DDBJ whole genome shotgun (WGS) entry which is preliminary data.</text>
</comment>
<evidence type="ECO:0000313" key="4">
    <source>
        <dbReference type="EMBL" id="MCW3786887.1"/>
    </source>
</evidence>
<accession>A0AAE3SFB2</accession>
<dbReference type="PANTHER" id="PTHR43695:SF1">
    <property type="entry name" value="RHAMNOGALACTURONAN ACETYLESTERASE"/>
    <property type="match status" value="1"/>
</dbReference>